<gene>
    <name evidence="1" type="ORF">AMECASPLE_014774</name>
</gene>
<comment type="caution">
    <text evidence="1">The sequence shown here is derived from an EMBL/GenBank/DDBJ whole genome shotgun (WGS) entry which is preliminary data.</text>
</comment>
<keyword evidence="2" id="KW-1185">Reference proteome</keyword>
<evidence type="ECO:0000313" key="1">
    <source>
        <dbReference type="EMBL" id="MEQ2314690.1"/>
    </source>
</evidence>
<protein>
    <submittedName>
        <fullName evidence="1">Uncharacterized protein</fullName>
    </submittedName>
</protein>
<name>A0ABV1AA69_9TELE</name>
<reference evidence="1 2" key="1">
    <citation type="submission" date="2021-06" db="EMBL/GenBank/DDBJ databases">
        <authorList>
            <person name="Palmer J.M."/>
        </authorList>
    </citation>
    <scope>NUCLEOTIDE SEQUENCE [LARGE SCALE GENOMIC DNA]</scope>
    <source>
        <strain evidence="1 2">AS_MEX2019</strain>
        <tissue evidence="1">Muscle</tissue>
    </source>
</reference>
<dbReference type="Proteomes" id="UP001469553">
    <property type="component" value="Unassembled WGS sequence"/>
</dbReference>
<sequence>MGLCLLGQVCKKPQKRGIWMQKSSPSHNGTGNFSTQRALPVCLEKLSCWKVNLHPNPENLGTSTGCPT</sequence>
<organism evidence="1 2">
    <name type="scientific">Ameca splendens</name>
    <dbReference type="NCBI Taxonomy" id="208324"/>
    <lineage>
        <taxon>Eukaryota</taxon>
        <taxon>Metazoa</taxon>
        <taxon>Chordata</taxon>
        <taxon>Craniata</taxon>
        <taxon>Vertebrata</taxon>
        <taxon>Euteleostomi</taxon>
        <taxon>Actinopterygii</taxon>
        <taxon>Neopterygii</taxon>
        <taxon>Teleostei</taxon>
        <taxon>Neoteleostei</taxon>
        <taxon>Acanthomorphata</taxon>
        <taxon>Ovalentaria</taxon>
        <taxon>Atherinomorphae</taxon>
        <taxon>Cyprinodontiformes</taxon>
        <taxon>Goodeidae</taxon>
        <taxon>Ameca</taxon>
    </lineage>
</organism>
<proteinExistence type="predicted"/>
<accession>A0ABV1AA69</accession>
<dbReference type="EMBL" id="JAHRIP010085652">
    <property type="protein sequence ID" value="MEQ2314690.1"/>
    <property type="molecule type" value="Genomic_DNA"/>
</dbReference>
<evidence type="ECO:0000313" key="2">
    <source>
        <dbReference type="Proteomes" id="UP001469553"/>
    </source>
</evidence>